<dbReference type="Pfam" id="PF10509">
    <property type="entry name" value="GalKase_gal_bdg"/>
    <property type="match status" value="1"/>
</dbReference>
<dbReference type="PROSITE" id="PS00627">
    <property type="entry name" value="GHMP_KINASES_ATP"/>
    <property type="match status" value="1"/>
</dbReference>
<dbReference type="UniPathway" id="UPA00214"/>
<dbReference type="InterPro" id="IPR020568">
    <property type="entry name" value="Ribosomal_Su5_D2-typ_SF"/>
</dbReference>
<evidence type="ECO:0000313" key="16">
    <source>
        <dbReference type="EMBL" id="MBB4072925.1"/>
    </source>
</evidence>
<feature type="binding site" evidence="11">
    <location>
        <position position="163"/>
    </location>
    <ligand>
        <name>Mg(2+)</name>
        <dbReference type="ChEBI" id="CHEBI:18420"/>
    </ligand>
</feature>
<keyword evidence="10 11" id="KW-0119">Carbohydrate metabolism</keyword>
<dbReference type="InterPro" id="IPR006203">
    <property type="entry name" value="GHMP_knse_ATP-bd_CS"/>
</dbReference>
<dbReference type="RefSeq" id="WP_183183333.1">
    <property type="nucleotide sequence ID" value="NZ_BMNP01000003.1"/>
</dbReference>
<sequence>MIEKVKTDFLAWFGGGREEIRTFFAPGRVNLIGEHTDYNGGHVLPCALEIGTYAFVRKTKSADVRLYSQNFPEKGVMTVPLADLSYRDEHGWANYPKGIIAAFQASGVIIDSGFDVLYYGNIPNGAGLSSSASIELVTAVMVNELFQANFSMLELVKMSQTVENNYIGVNCGIMDQFAVGMGKKDRAILLDCQTLHYRYLPLLLNDCSIIIANTNKQRGLADSAYNERRATCETAIMKLQQHLPISSLGELTSEQLAKYAHVLSPVEQKRARHAVTENERVMQAAEALEKGELARFGHLMKQSHLSLRNDYEVTGVELDTLVEAAWKHEGTIGARMTGAGFGGCTVNIVKEEHIPSFIEQVGREYAQKIGYEASFYVVKIGDGAKELTEKEEMRL</sequence>
<dbReference type="PANTHER" id="PTHR10457">
    <property type="entry name" value="MEVALONATE KINASE/GALACTOKINASE"/>
    <property type="match status" value="1"/>
</dbReference>
<dbReference type="InterPro" id="IPR014721">
    <property type="entry name" value="Ribsml_uS5_D2-typ_fold_subgr"/>
</dbReference>
<dbReference type="PRINTS" id="PR00473">
    <property type="entry name" value="GALCTOKINASE"/>
</dbReference>
<protein>
    <recommendedName>
        <fullName evidence="11 12">Galactokinase</fullName>
        <ecNumber evidence="11 12">2.7.1.6</ecNumber>
    </recommendedName>
    <alternativeName>
        <fullName evidence="11">Galactose kinase</fullName>
    </alternativeName>
</protein>
<dbReference type="InterPro" id="IPR022963">
    <property type="entry name" value="Galactokinase_bac"/>
</dbReference>
<comment type="similarity">
    <text evidence="1 11">Belongs to the GHMP kinase family. GalK subfamily.</text>
</comment>
<dbReference type="Proteomes" id="UP000559598">
    <property type="component" value="Unassembled WGS sequence"/>
</dbReference>
<dbReference type="GO" id="GO:0004335">
    <property type="term" value="F:galactokinase activity"/>
    <property type="evidence" value="ECO:0007669"/>
    <property type="project" value="UniProtKB-UniRule"/>
</dbReference>
<comment type="catalytic activity">
    <reaction evidence="11">
        <text>alpha-D-galactose + ATP = alpha-D-galactose 1-phosphate + ADP + H(+)</text>
        <dbReference type="Rhea" id="RHEA:13553"/>
        <dbReference type="ChEBI" id="CHEBI:15378"/>
        <dbReference type="ChEBI" id="CHEBI:28061"/>
        <dbReference type="ChEBI" id="CHEBI:30616"/>
        <dbReference type="ChEBI" id="CHEBI:58336"/>
        <dbReference type="ChEBI" id="CHEBI:456216"/>
        <dbReference type="EC" id="2.7.1.6"/>
    </reaction>
</comment>
<dbReference type="FunFam" id="3.30.70.890:FF:000001">
    <property type="entry name" value="Galactokinase"/>
    <property type="match status" value="1"/>
</dbReference>
<dbReference type="AlphaFoldDB" id="A0A840DMP7"/>
<dbReference type="PRINTS" id="PR00959">
    <property type="entry name" value="MEVGALKINASE"/>
</dbReference>
<feature type="domain" description="Galactokinase N-terminal" evidence="15">
    <location>
        <begin position="13"/>
        <end position="58"/>
    </location>
</feature>
<dbReference type="GO" id="GO:0005524">
    <property type="term" value="F:ATP binding"/>
    <property type="evidence" value="ECO:0007669"/>
    <property type="project" value="UniProtKB-UniRule"/>
</dbReference>
<feature type="binding site" evidence="11">
    <location>
        <position position="68"/>
    </location>
    <ligand>
        <name>ATP</name>
        <dbReference type="ChEBI" id="CHEBI:30616"/>
    </ligand>
</feature>
<evidence type="ECO:0000256" key="10">
    <source>
        <dbReference type="ARBA" id="ARBA00023277"/>
    </source>
</evidence>
<dbReference type="Gene3D" id="3.30.70.890">
    <property type="entry name" value="GHMP kinase, C-terminal domain"/>
    <property type="match status" value="1"/>
</dbReference>
<feature type="domain" description="GHMP kinase C-terminal" evidence="14">
    <location>
        <begin position="284"/>
        <end position="366"/>
    </location>
</feature>
<keyword evidence="9 11" id="KW-0299">Galactose metabolism</keyword>
<dbReference type="GO" id="GO:0005829">
    <property type="term" value="C:cytosol"/>
    <property type="evidence" value="ECO:0007669"/>
    <property type="project" value="TreeGrafter"/>
</dbReference>
<evidence type="ECO:0000256" key="3">
    <source>
        <dbReference type="ARBA" id="ARBA00022679"/>
    </source>
</evidence>
<name>A0A840DMP7_9BACL</name>
<dbReference type="NCBIfam" id="TIGR00131">
    <property type="entry name" value="gal_kin"/>
    <property type="match status" value="1"/>
</dbReference>
<dbReference type="SUPFAM" id="SSF54211">
    <property type="entry name" value="Ribosomal protein S5 domain 2-like"/>
    <property type="match status" value="1"/>
</dbReference>
<evidence type="ECO:0000256" key="2">
    <source>
        <dbReference type="ARBA" id="ARBA00022490"/>
    </source>
</evidence>
<dbReference type="SUPFAM" id="SSF55060">
    <property type="entry name" value="GHMP Kinase, C-terminal domain"/>
    <property type="match status" value="1"/>
</dbReference>
<dbReference type="InterPro" id="IPR019741">
    <property type="entry name" value="Galactokinase_CS"/>
</dbReference>
<dbReference type="InterPro" id="IPR013750">
    <property type="entry name" value="GHMP_kinase_C_dom"/>
</dbReference>
<accession>A0A840DMP7</accession>
<comment type="subcellular location">
    <subcellularLocation>
        <location evidence="11">Cytoplasm</location>
    </subcellularLocation>
</comment>
<dbReference type="NCBIfam" id="NF003705">
    <property type="entry name" value="PRK05322.1"/>
    <property type="match status" value="1"/>
</dbReference>
<organism evidence="16 17">
    <name type="scientific">Anoxybacteroides voinovskiense</name>
    <dbReference type="NCBI Taxonomy" id="230470"/>
    <lineage>
        <taxon>Bacteria</taxon>
        <taxon>Bacillati</taxon>
        <taxon>Bacillota</taxon>
        <taxon>Bacilli</taxon>
        <taxon>Bacillales</taxon>
        <taxon>Anoxybacillaceae</taxon>
        <taxon>Anoxybacteroides</taxon>
    </lineage>
</organism>
<keyword evidence="8 11" id="KW-0460">Magnesium</keyword>
<comment type="caution">
    <text evidence="16">The sequence shown here is derived from an EMBL/GenBank/DDBJ whole genome shotgun (WGS) entry which is preliminary data.</text>
</comment>
<evidence type="ECO:0000256" key="12">
    <source>
        <dbReference type="NCBIfam" id="TIGR00131"/>
    </source>
</evidence>
<keyword evidence="2 11" id="KW-0963">Cytoplasm</keyword>
<evidence type="ECO:0000256" key="6">
    <source>
        <dbReference type="ARBA" id="ARBA00022777"/>
    </source>
</evidence>
<keyword evidence="6 11" id="KW-0418">Kinase</keyword>
<evidence type="ECO:0000256" key="7">
    <source>
        <dbReference type="ARBA" id="ARBA00022840"/>
    </source>
</evidence>
<evidence type="ECO:0000313" key="17">
    <source>
        <dbReference type="Proteomes" id="UP000559598"/>
    </source>
</evidence>
<evidence type="ECO:0000256" key="9">
    <source>
        <dbReference type="ARBA" id="ARBA00023144"/>
    </source>
</evidence>
<reference evidence="16 17" key="1">
    <citation type="submission" date="2020-08" db="EMBL/GenBank/DDBJ databases">
        <title>Genomic Encyclopedia of Type Strains, Phase IV (KMG-IV): sequencing the most valuable type-strain genomes for metagenomic binning, comparative biology and taxonomic classification.</title>
        <authorList>
            <person name="Goeker M."/>
        </authorList>
    </citation>
    <scope>NUCLEOTIDE SEQUENCE [LARGE SCALE GENOMIC DNA]</scope>
    <source>
        <strain evidence="16 17">DSM 17075</strain>
    </source>
</reference>
<keyword evidence="5 11" id="KW-0547">Nucleotide-binding</keyword>
<gene>
    <name evidence="11" type="primary">galK</name>
    <name evidence="16" type="ORF">GGR02_000686</name>
</gene>
<dbReference type="InterPro" id="IPR006206">
    <property type="entry name" value="Mevalonate/galactokinase"/>
</dbReference>
<keyword evidence="3 11" id="KW-0808">Transferase</keyword>
<feature type="active site" description="Proton acceptor" evidence="11">
    <location>
        <position position="175"/>
    </location>
</feature>
<keyword evidence="4 11" id="KW-0479">Metal-binding</keyword>
<dbReference type="GO" id="GO:0000287">
    <property type="term" value="F:magnesium ion binding"/>
    <property type="evidence" value="ECO:0007669"/>
    <property type="project" value="UniProtKB-UniRule"/>
</dbReference>
<dbReference type="HAMAP" id="MF_00246">
    <property type="entry name" value="Galactokinase"/>
    <property type="match status" value="1"/>
</dbReference>
<dbReference type="EC" id="2.7.1.6" evidence="11 12"/>
<evidence type="ECO:0000256" key="8">
    <source>
        <dbReference type="ARBA" id="ARBA00022842"/>
    </source>
</evidence>
<dbReference type="PANTHER" id="PTHR10457:SF7">
    <property type="entry name" value="GALACTOKINASE-RELATED"/>
    <property type="match status" value="1"/>
</dbReference>
<dbReference type="Pfam" id="PF08544">
    <property type="entry name" value="GHMP_kinases_C"/>
    <property type="match status" value="1"/>
</dbReference>
<evidence type="ECO:0000259" key="14">
    <source>
        <dbReference type="Pfam" id="PF08544"/>
    </source>
</evidence>
<comment type="function">
    <text evidence="11">Catalyzes the transfer of the gamma-phosphate of ATP to D-galactose to form alpha-D-galactose-1-phosphate (Gal-1-P).</text>
</comment>
<keyword evidence="7 11" id="KW-0067">ATP-binding</keyword>
<feature type="binding site" evidence="11">
    <location>
        <begin position="125"/>
        <end position="131"/>
    </location>
    <ligand>
        <name>ATP</name>
        <dbReference type="ChEBI" id="CHEBI:30616"/>
    </ligand>
</feature>
<dbReference type="PROSITE" id="PS00106">
    <property type="entry name" value="GALACTOKINASE"/>
    <property type="match status" value="1"/>
</dbReference>
<feature type="site" description="Transition state stabilizer" evidence="11">
    <location>
        <position position="28"/>
    </location>
</feature>
<evidence type="ECO:0000256" key="4">
    <source>
        <dbReference type="ARBA" id="ARBA00022723"/>
    </source>
</evidence>
<evidence type="ECO:0000256" key="11">
    <source>
        <dbReference type="HAMAP-Rule" id="MF_00246"/>
    </source>
</evidence>
<proteinExistence type="inferred from homology"/>
<dbReference type="InterPro" id="IPR036554">
    <property type="entry name" value="GHMP_kinase_C_sf"/>
</dbReference>
<evidence type="ECO:0000256" key="5">
    <source>
        <dbReference type="ARBA" id="ARBA00022741"/>
    </source>
</evidence>
<dbReference type="InterPro" id="IPR019539">
    <property type="entry name" value="GalKase_N"/>
</dbReference>
<dbReference type="InterPro" id="IPR006204">
    <property type="entry name" value="GHMP_kinase_N_dom"/>
</dbReference>
<feature type="binding site" evidence="11">
    <location>
        <position position="131"/>
    </location>
    <ligand>
        <name>Mg(2+)</name>
        <dbReference type="ChEBI" id="CHEBI:18420"/>
    </ligand>
</feature>
<dbReference type="InterPro" id="IPR000705">
    <property type="entry name" value="Galactokinase"/>
</dbReference>
<evidence type="ECO:0000259" key="15">
    <source>
        <dbReference type="Pfam" id="PF10509"/>
    </source>
</evidence>
<dbReference type="PIRSF" id="PIRSF000530">
    <property type="entry name" value="Galactokinase"/>
    <property type="match status" value="1"/>
</dbReference>
<feature type="domain" description="GHMP kinase N-terminal" evidence="13">
    <location>
        <begin position="94"/>
        <end position="183"/>
    </location>
</feature>
<dbReference type="GO" id="GO:0006012">
    <property type="term" value="P:galactose metabolic process"/>
    <property type="evidence" value="ECO:0007669"/>
    <property type="project" value="UniProtKB-UniRule"/>
</dbReference>
<dbReference type="EMBL" id="JACIDE010000004">
    <property type="protein sequence ID" value="MBB4072925.1"/>
    <property type="molecule type" value="Genomic_DNA"/>
</dbReference>
<dbReference type="Pfam" id="PF00288">
    <property type="entry name" value="GHMP_kinases_N"/>
    <property type="match status" value="1"/>
</dbReference>
<evidence type="ECO:0000259" key="13">
    <source>
        <dbReference type="Pfam" id="PF00288"/>
    </source>
</evidence>
<dbReference type="Gene3D" id="3.30.230.10">
    <property type="match status" value="1"/>
</dbReference>
<feature type="binding site" evidence="11">
    <location>
        <begin position="34"/>
        <end position="37"/>
    </location>
    <ligand>
        <name>substrate</name>
    </ligand>
</feature>
<dbReference type="FunFam" id="3.30.230.10:FF:000017">
    <property type="entry name" value="Galactokinase"/>
    <property type="match status" value="1"/>
</dbReference>
<evidence type="ECO:0000256" key="1">
    <source>
        <dbReference type="ARBA" id="ARBA00006566"/>
    </source>
</evidence>
<comment type="pathway">
    <text evidence="11">Carbohydrate metabolism; galactose metabolism.</text>
</comment>
<feature type="binding site" evidence="11">
    <location>
        <position position="225"/>
    </location>
    <ligand>
        <name>substrate</name>
    </ligand>
</feature>
<keyword evidence="17" id="KW-1185">Reference proteome</keyword>